<evidence type="ECO:0000256" key="2">
    <source>
        <dbReference type="SAM" id="MobiDB-lite"/>
    </source>
</evidence>
<dbReference type="Pfam" id="PF15082">
    <property type="entry name" value="DUF4549"/>
    <property type="match status" value="1"/>
</dbReference>
<dbReference type="PANTHER" id="PTHR33331:SF13">
    <property type="entry name" value="COILED-COIL DOMAIN CONTAINING 162"/>
    <property type="match status" value="1"/>
</dbReference>
<accession>A0AAD5XNY1</accession>
<gene>
    <name evidence="4" type="ORF">HDU87_006464</name>
</gene>
<dbReference type="PANTHER" id="PTHR33331">
    <property type="entry name" value="COILED-COIL DOMAIN-CONTAINING PROTEIN 162"/>
    <property type="match status" value="1"/>
</dbReference>
<evidence type="ECO:0000313" key="5">
    <source>
        <dbReference type="Proteomes" id="UP001212152"/>
    </source>
</evidence>
<protein>
    <recommendedName>
        <fullName evidence="3">DUF4549 domain-containing protein</fullName>
    </recommendedName>
</protein>
<dbReference type="EMBL" id="JADGJQ010000056">
    <property type="protein sequence ID" value="KAJ3175067.1"/>
    <property type="molecule type" value="Genomic_DNA"/>
</dbReference>
<feature type="coiled-coil region" evidence="1">
    <location>
        <begin position="2238"/>
        <end position="2279"/>
    </location>
</feature>
<feature type="region of interest" description="Disordered" evidence="2">
    <location>
        <begin position="1001"/>
        <end position="1049"/>
    </location>
</feature>
<comment type="caution">
    <text evidence="4">The sequence shown here is derived from an EMBL/GenBank/DDBJ whole genome shotgun (WGS) entry which is preliminary data.</text>
</comment>
<feature type="region of interest" description="Disordered" evidence="2">
    <location>
        <begin position="2449"/>
        <end position="2679"/>
    </location>
</feature>
<proteinExistence type="predicted"/>
<feature type="region of interest" description="Disordered" evidence="2">
    <location>
        <begin position="2336"/>
        <end position="2412"/>
    </location>
</feature>
<feature type="compositionally biased region" description="Low complexity" evidence="2">
    <location>
        <begin position="442"/>
        <end position="456"/>
    </location>
</feature>
<evidence type="ECO:0000256" key="1">
    <source>
        <dbReference type="SAM" id="Coils"/>
    </source>
</evidence>
<feature type="compositionally biased region" description="Polar residues" evidence="2">
    <location>
        <begin position="588"/>
        <end position="597"/>
    </location>
</feature>
<name>A0AAD5XNY1_9FUNG</name>
<sequence>MAATAAVDKMSVAAGAAALAQLNELDPMANEKVEAEIPDELKEQPPPESLFAMDKRMEEILTDMRALEAIRHKDYQNTSGRMDRLAAFPGLSVMEKYKQIRNERVERIVRKEMPPRLKSTSKLMAEEIDNYWKIDADFAHTPLLVTLIQFFKDKAAVLLEQNSLLLSRWSRFCRSSHDIANFYPVFQRYQEWLQSEYTDTVERYERLSEAYDFELRRARLEEAKAEAERIERERHGLVGIGRKGNTKANVPSTKAAPTLDSEPTGATSAGGAEFASNPLGPAELGSDPQFNVGDMTVYLRWNITALAGRKHTEIFLQRAKMLVHSDRVQFLKDYRLITNVKASQGGLETLNILDGINNYIENPPCKRPKIEDFLTEFDLLVAHWTLDTPISREDGRPFAYEVDSKFREVFTRQAAESSFPPYEAGGSADGPEAGGSSGDSRANASGSAPNASGNAPTEPKVSMAALAGLLGHPAYRNPNVPRLLYADWTTELEFFPDHEEWVESQQDALGQLQDIDFELRYEHDLVITNEFETIMSKLREAARRVHEDSQTIGAGSGNASTSRPASGRPQKQERQEEQAPDNGPESVVMSSSTSIGQPFQLGMKVPDPRDMELPKDFRVLDGKKHAYGILLRSSEALIKVEQASSGEGAHTRQPVGPTVAQMFSEHEILCSLQLRLIRIRQLRSTLLSQLNFFRSVEKRLNCDWKRTKSRVFADITDPVKPKDRSETVLATCADVTHMWHQQDLFDIPDPGRDRGAGDGAASPGRSDTGSEDIRLLINGQIFVKDYKGVNIIYGTTPHAHVSESKLANNANRCSDVAVDDMKRLEALLLKMATIYINAGRAVYDGKESSESSMSAMDDERNYGESMRGRISERKAEFLQFVEGRYTFLNPEMDRTQLLLELYDHEVKYQFAKIEAINAYMEVYEHTQDPPRIRQVAQVVTNLIHSRPSYELTSTYFSRAYALSTRTIQIQAEVVISMVKEGLQRNREWFKRYFGRIDPTAARQTSESDLGDDRKNGDDSSDPADLMSGFKKTFESPIPAGLPPREDSEKQTITMHNASVILNMTEIVPALDSIADIYEIAKTVSCDLERTVEELHRQGVALGLPDARSQKVNRQAVECAVWKAMHANWNNLSDSRFSVPLPRGRRLIGRLDTEIWMENPLALDMLLMDHYTSYGKRDTGQGLRIHVAAMTPFSDPDFRCRGLELCQRFGKLLVLKERLYYSWLTTEHWRRTYEAQFPQLMVNKLAYTGRLNSLRFDLPDMADNTAVEEEYDDDHFELSATDVGNDEEEKDPTLQATRTTLRYGPLAVAELDENIAAAITVPTITSAFDLSTMAGINLALAAEGLSQLRFSLKIQLLEKAWHSGAVELHHHLLAEAHSKLMAEGPAVKIDKSKSGYGGRRSLQRHSDAQNAQVIDVDYRLLVTSVVPRKKALRKMMLAEYSRELKVRSARSDMSDAERDAAMTKIKMNLYEWYYMNMLEVAQEECERAAYAKTMTELRNNVLRTPFGRLLFRPSKVKRHFDYFANQDKGVTETDFDPSQLSMDGVTTQDVYFSDAGTNMRICKLWFLPSITEIVMSSNFQDKSGKANLDYAQKVFKNSGNFERAWNVQSMILDLFMFVTVYAHMLQDNRRYAVQVRQVREADYVVNTIGAMKKDISYQGQQADVNRVEQYLAAKWQLWILKLKLALGSSTYTIAMNLMPHAHGQLLDYFRKLSQKENPDELPKFRSLIRLSNVDFLARQTHYPSPYIFARLDVNAKRICDKKVTELEECLDEFLQATMLNFGENADEINKSQSDFLLTGLKLLALRRHFLKSVIPGGVVQREDQLNEFFRMYKMKILVPAVRLYHKQGAKGNASIPLLLRDSMVTATVDFDFNRIAQALFDKCQVTVLQTEIMRECTLQLIRLARSHHDHLADERTGRLFKVYDSIDVPSLTGHKSFAYRLGEEDYAAKTGIINEFVRDLWKANVAYLKEVQEGPKAGSKTAKTPAQGAASMTANMALDPTRVFACTKDALSNTVTRLALQMTKWHEKRRAEQDHFMSTLMGRMLDMIRNGERLVKFLAQEKKELLESYKRDVRLVAFQLSSDLHAEFASTSVELADLRKQRRTDERRIRNRILDEYDDLVQELVMEINVLRNRFSEYRVNTFQEVMSIMSEAKKEELHVVLNNEEMPSSMKESARWMIKHEEEAQALRQENHELKMTLLKVRSMYIIKEQSLRSVYEKKTRKLTEGSKNAEEKLWDSYREAEARESTLRKQLTKAQKSLSLREAENETLQRHLREEQQRVRQLTPIKDRAASAAGRRYGETESSRVAELQEKLSRYEGLKIDTVLKQLEEKTRQLEQVTNDQRKSGGMAGGMAGGRQAHGHHHRRAVSARLARPPMVIKASGPRRKGLGPYSDYKEYEPPTAEEESLSGPGNKIEKHLNHHLVSKMNSLALQNKMLRNMLADCGIEVPDAEPEAEPDTDDDEQVDKVSVEGELREDAPSEVRKSVMWQDQQLEPSSAEKEPTARSAPRITHSAPPGGRGHASSRAVQIPLGDSDRRFRPPRTREPPGSDTERIVTADSPTGPAPSPPRFDGPSDARDTGSVRAYRPMSALEASHTIRQSMSLLPPRPTSAPDMFIPSILRTSTPPPLVSPQSRPTSRPSTPRSQGSRPSTAQSSASRGPNIELRMSGSSPRPTTPRTPR</sequence>
<feature type="compositionally biased region" description="Low complexity" evidence="2">
    <location>
        <begin position="2629"/>
        <end position="2650"/>
    </location>
</feature>
<dbReference type="InterPro" id="IPR029376">
    <property type="entry name" value="DUF4549"/>
</dbReference>
<feature type="compositionally biased region" description="Polar residues" evidence="2">
    <location>
        <begin position="550"/>
        <end position="564"/>
    </location>
</feature>
<dbReference type="InterPro" id="IPR040401">
    <property type="entry name" value="CCDC162"/>
</dbReference>
<evidence type="ECO:0000259" key="3">
    <source>
        <dbReference type="Pfam" id="PF15082"/>
    </source>
</evidence>
<feature type="region of interest" description="Disordered" evidence="2">
    <location>
        <begin position="746"/>
        <end position="770"/>
    </location>
</feature>
<feature type="compositionally biased region" description="Acidic residues" evidence="2">
    <location>
        <begin position="2449"/>
        <end position="2463"/>
    </location>
</feature>
<feature type="region of interest" description="Disordered" evidence="2">
    <location>
        <begin position="417"/>
        <end position="458"/>
    </location>
</feature>
<feature type="region of interest" description="Disordered" evidence="2">
    <location>
        <begin position="545"/>
        <end position="608"/>
    </location>
</feature>
<feature type="coiled-coil region" evidence="1">
    <location>
        <begin position="213"/>
        <end position="240"/>
    </location>
</feature>
<feature type="compositionally biased region" description="Basic and acidic residues" evidence="2">
    <location>
        <begin position="2464"/>
        <end position="2483"/>
    </location>
</feature>
<organism evidence="4 5">
    <name type="scientific">Geranomyces variabilis</name>
    <dbReference type="NCBI Taxonomy" id="109894"/>
    <lineage>
        <taxon>Eukaryota</taxon>
        <taxon>Fungi</taxon>
        <taxon>Fungi incertae sedis</taxon>
        <taxon>Chytridiomycota</taxon>
        <taxon>Chytridiomycota incertae sedis</taxon>
        <taxon>Chytridiomycetes</taxon>
        <taxon>Spizellomycetales</taxon>
        <taxon>Powellomycetaceae</taxon>
        <taxon>Geranomyces</taxon>
    </lineage>
</organism>
<keyword evidence="5" id="KW-1185">Reference proteome</keyword>
<feature type="domain" description="DUF4549" evidence="3">
    <location>
        <begin position="81"/>
        <end position="187"/>
    </location>
</feature>
<keyword evidence="1" id="KW-0175">Coiled coil</keyword>
<reference evidence="4" key="1">
    <citation type="submission" date="2020-05" db="EMBL/GenBank/DDBJ databases">
        <title>Phylogenomic resolution of chytrid fungi.</title>
        <authorList>
            <person name="Stajich J.E."/>
            <person name="Amses K."/>
            <person name="Simmons R."/>
            <person name="Seto K."/>
            <person name="Myers J."/>
            <person name="Bonds A."/>
            <person name="Quandt C.A."/>
            <person name="Barry K."/>
            <person name="Liu P."/>
            <person name="Grigoriev I."/>
            <person name="Longcore J.E."/>
            <person name="James T.Y."/>
        </authorList>
    </citation>
    <scope>NUCLEOTIDE SEQUENCE</scope>
    <source>
        <strain evidence="4">JEL0379</strain>
    </source>
</reference>
<dbReference type="Proteomes" id="UP001212152">
    <property type="component" value="Unassembled WGS sequence"/>
</dbReference>
<feature type="region of interest" description="Disordered" evidence="2">
    <location>
        <begin position="241"/>
        <end position="280"/>
    </location>
</feature>
<feature type="compositionally biased region" description="Basic and acidic residues" evidence="2">
    <location>
        <begin position="2532"/>
        <end position="2554"/>
    </location>
</feature>
<feature type="compositionally biased region" description="Basic residues" evidence="2">
    <location>
        <begin position="2358"/>
        <end position="2367"/>
    </location>
</feature>
<evidence type="ECO:0000313" key="4">
    <source>
        <dbReference type="EMBL" id="KAJ3175067.1"/>
    </source>
</evidence>